<dbReference type="PANTHER" id="PTHR11501">
    <property type="entry name" value="MICROTUBULE-ASSOCIATED PROTEIN"/>
    <property type="match status" value="1"/>
</dbReference>
<evidence type="ECO:0000256" key="8">
    <source>
        <dbReference type="SAM" id="MobiDB-lite"/>
    </source>
</evidence>
<proteinExistence type="predicted"/>
<feature type="region of interest" description="Disordered" evidence="8">
    <location>
        <begin position="1"/>
        <end position="88"/>
    </location>
</feature>
<keyword evidence="4 7" id="KW-0493">Microtubule</keyword>
<dbReference type="Ensembl" id="ENSORLT00015009820.1">
    <property type="protein sequence ID" value="ENSORLP00015023708.1"/>
    <property type="gene ID" value="ENSORLG00015003867.1"/>
</dbReference>
<feature type="compositionally biased region" description="Polar residues" evidence="8">
    <location>
        <begin position="56"/>
        <end position="72"/>
    </location>
</feature>
<comment type="subcellular location">
    <subcellularLocation>
        <location evidence="1 7">Cytoplasm</location>
        <location evidence="1 7">Cytoskeleton</location>
    </subcellularLocation>
</comment>
<evidence type="ECO:0000256" key="1">
    <source>
        <dbReference type="ARBA" id="ARBA00004245"/>
    </source>
</evidence>
<reference evidence="9" key="3">
    <citation type="submission" date="2025-08" db="UniProtKB">
        <authorList>
            <consortium name="Ensembl"/>
        </authorList>
    </citation>
    <scope>IDENTIFICATION</scope>
    <source>
        <strain evidence="9">HSOK</strain>
    </source>
</reference>
<keyword evidence="6 7" id="KW-0206">Cytoskeleton</keyword>
<feature type="compositionally biased region" description="Low complexity" evidence="8">
    <location>
        <begin position="77"/>
        <end position="88"/>
    </location>
</feature>
<reference evidence="9" key="4">
    <citation type="submission" date="2025-09" db="UniProtKB">
        <authorList>
            <consortium name="Ensembl"/>
        </authorList>
    </citation>
    <scope>IDENTIFICATION</scope>
    <source>
        <strain evidence="9">HSOK</strain>
    </source>
</reference>
<dbReference type="GO" id="GO:0008017">
    <property type="term" value="F:microtubule binding"/>
    <property type="evidence" value="ECO:0007669"/>
    <property type="project" value="InterPro"/>
</dbReference>
<dbReference type="PROSITE" id="PS51491">
    <property type="entry name" value="TAU_MAP_2"/>
    <property type="match status" value="3"/>
</dbReference>
<protein>
    <recommendedName>
        <fullName evidence="7">Microtubule-associated protein</fullName>
    </recommendedName>
</protein>
<dbReference type="AlphaFoldDB" id="A0A3P9IV16"/>
<evidence type="ECO:0000313" key="9">
    <source>
        <dbReference type="Ensembl" id="ENSORLP00015023708.1"/>
    </source>
</evidence>
<dbReference type="InterPro" id="IPR001084">
    <property type="entry name" value="MAP_tubulin-bd_rpt"/>
</dbReference>
<evidence type="ECO:0000256" key="3">
    <source>
        <dbReference type="ARBA" id="ARBA00022553"/>
    </source>
</evidence>
<reference evidence="9 10" key="2">
    <citation type="submission" date="2017-04" db="EMBL/GenBank/DDBJ databases">
        <title>CpG methylation of centromeres and impact of large insertions on vertebrate speciation.</title>
        <authorList>
            <person name="Ichikawa K."/>
            <person name="Yoshimura J."/>
            <person name="Morishita S."/>
        </authorList>
    </citation>
    <scope>NUCLEOTIDE SEQUENCE</scope>
    <source>
        <strain evidence="9 10">HSOK</strain>
    </source>
</reference>
<keyword evidence="2 7" id="KW-0963">Cytoplasm</keyword>
<keyword evidence="5" id="KW-0677">Repeat</keyword>
<dbReference type="PROSITE" id="PS00229">
    <property type="entry name" value="TAU_MAP_1"/>
    <property type="match status" value="1"/>
</dbReference>
<evidence type="ECO:0000256" key="6">
    <source>
        <dbReference type="ARBA" id="ARBA00023212"/>
    </source>
</evidence>
<keyword evidence="3" id="KW-0597">Phosphoprotein</keyword>
<dbReference type="InterPro" id="IPR027324">
    <property type="entry name" value="MAP2/MAP4/Tau"/>
</dbReference>
<dbReference type="Proteomes" id="UP000265200">
    <property type="component" value="Chromosome 21"/>
</dbReference>
<accession>A0A3P9IV16</accession>
<dbReference type="GO" id="GO:0005874">
    <property type="term" value="C:microtubule"/>
    <property type="evidence" value="ECO:0007669"/>
    <property type="project" value="UniProtKB-KW"/>
</dbReference>
<evidence type="ECO:0000256" key="2">
    <source>
        <dbReference type="ARBA" id="ARBA00022490"/>
    </source>
</evidence>
<reference key="1">
    <citation type="journal article" date="2007" name="Nature">
        <title>The medaka draft genome and insights into vertebrate genome evolution.</title>
        <authorList>
            <person name="Kasahara M."/>
            <person name="Naruse K."/>
            <person name="Sasaki S."/>
            <person name="Nakatani Y."/>
            <person name="Qu W."/>
            <person name="Ahsan B."/>
            <person name="Yamada T."/>
            <person name="Nagayasu Y."/>
            <person name="Doi K."/>
            <person name="Kasai Y."/>
            <person name="Jindo T."/>
            <person name="Kobayashi D."/>
            <person name="Shimada A."/>
            <person name="Toyoda A."/>
            <person name="Kuroki Y."/>
            <person name="Fujiyama A."/>
            <person name="Sasaki T."/>
            <person name="Shimizu A."/>
            <person name="Asakawa S."/>
            <person name="Shimizu N."/>
            <person name="Hashimoto S."/>
            <person name="Yang J."/>
            <person name="Lee Y."/>
            <person name="Matsushima K."/>
            <person name="Sugano S."/>
            <person name="Sakaizumi M."/>
            <person name="Narita T."/>
            <person name="Ohishi K."/>
            <person name="Haga S."/>
            <person name="Ohta F."/>
            <person name="Nomoto H."/>
            <person name="Nogata K."/>
            <person name="Morishita T."/>
            <person name="Endo T."/>
            <person name="Shin-I T."/>
            <person name="Takeda H."/>
            <person name="Morishita S."/>
            <person name="Kohara Y."/>
        </authorList>
    </citation>
    <scope>NUCLEOTIDE SEQUENCE [LARGE SCALE GENOMIC DNA]</scope>
    <source>
        <strain>Hd-rR</strain>
    </source>
</reference>
<evidence type="ECO:0000256" key="5">
    <source>
        <dbReference type="ARBA" id="ARBA00022737"/>
    </source>
</evidence>
<dbReference type="PANTHER" id="PTHR11501:SF15">
    <property type="entry name" value="MICROTUBULE-ASSOCIATED PROTEIN 2"/>
    <property type="match status" value="1"/>
</dbReference>
<evidence type="ECO:0000313" key="10">
    <source>
        <dbReference type="Proteomes" id="UP000265200"/>
    </source>
</evidence>
<evidence type="ECO:0000256" key="7">
    <source>
        <dbReference type="RuleBase" id="RU000686"/>
    </source>
</evidence>
<sequence>QDGGSRSPAKRSSVPRHGSILARRFEMEESSTSVTSSGSTAPRRPTFTESMRSRSARSGHSTPRTPGSTAITPGTPPSYSSSSRGTPRSLSLICQERKVAILHTPPKSPATTPKQLRIINQPLPDFKNIKSKVGSTENIKYQPKGGQVQIQNKKIDLSHVTSKCGSLDNIHHRPGGGNVRIESVKLDFKDKAQAKIGSLENAHHVPGGGRIMIESHKLTFRDHAKARVDHGAEIVVQSPGLSGSVSPNPLRQSHLSSSGSLNILESPQLATLADDVTAALAKQGL</sequence>
<name>A0A3P9IV16_ORYLA</name>
<evidence type="ECO:0000256" key="4">
    <source>
        <dbReference type="ARBA" id="ARBA00022701"/>
    </source>
</evidence>
<organism evidence="9 10">
    <name type="scientific">Oryzias latipes</name>
    <name type="common">Japanese rice fish</name>
    <name type="synonym">Japanese killifish</name>
    <dbReference type="NCBI Taxonomy" id="8090"/>
    <lineage>
        <taxon>Eukaryota</taxon>
        <taxon>Metazoa</taxon>
        <taxon>Chordata</taxon>
        <taxon>Craniata</taxon>
        <taxon>Vertebrata</taxon>
        <taxon>Euteleostomi</taxon>
        <taxon>Actinopterygii</taxon>
        <taxon>Neopterygii</taxon>
        <taxon>Teleostei</taxon>
        <taxon>Neoteleostei</taxon>
        <taxon>Acanthomorphata</taxon>
        <taxon>Ovalentaria</taxon>
        <taxon>Atherinomorphae</taxon>
        <taxon>Beloniformes</taxon>
        <taxon>Adrianichthyidae</taxon>
        <taxon>Oryziinae</taxon>
        <taxon>Oryzias</taxon>
    </lineage>
</organism>
<dbReference type="Pfam" id="PF00418">
    <property type="entry name" value="Tubulin-binding"/>
    <property type="match status" value="3"/>
</dbReference>
<feature type="compositionally biased region" description="Low complexity" evidence="8">
    <location>
        <begin position="30"/>
        <end position="40"/>
    </location>
</feature>